<evidence type="ECO:0000313" key="5">
    <source>
        <dbReference type="EMBL" id="GAA4490426.1"/>
    </source>
</evidence>
<dbReference type="Gene3D" id="3.20.20.80">
    <property type="entry name" value="Glycosidases"/>
    <property type="match status" value="1"/>
</dbReference>
<name>A0ABP8PPY5_9MICO</name>
<dbReference type="SUPFAM" id="SSF51445">
    <property type="entry name" value="(Trans)glycosidases"/>
    <property type="match status" value="1"/>
</dbReference>
<sequence>MTTLPVSFLWGAATAPHQVEGNNVNSDWWTRELSTPGMELSGDALDSYHRYAEDMRLLHNAGLNAYRFGVEWARIEPAPGQYSLAELAHYRRMIEEAMRQGLTPVITLQHFSTPRWFAEEGGWLTEGSVDRFRAYVEAVAPILDGVKWVCTINEPNMLAMIATLMQAMESGDASSWQSPTTDGVEGGVQPVLPAPDPEIGRRLARAHVAARDVLKRTTDAAVGWTVANQAFYAEHAFEERLREERFVREDLYLEASKDDDFVGVQAYSTQEIGVDGPIPHSPHPENTMIGTPFRPDAVGIAVRHAWQVTEGTPVLVTENGIATDDDDVYARCA</sequence>
<dbReference type="PANTHER" id="PTHR10353">
    <property type="entry name" value="GLYCOSYL HYDROLASE"/>
    <property type="match status" value="1"/>
</dbReference>
<proteinExistence type="inferred from homology"/>
<keyword evidence="2" id="KW-0378">Hydrolase</keyword>
<dbReference type="EMBL" id="BAABGP010000023">
    <property type="protein sequence ID" value="GAA4490426.1"/>
    <property type="molecule type" value="Genomic_DNA"/>
</dbReference>
<evidence type="ECO:0000256" key="2">
    <source>
        <dbReference type="ARBA" id="ARBA00022801"/>
    </source>
</evidence>
<comment type="similarity">
    <text evidence="1 4">Belongs to the glycosyl hydrolase 1 family.</text>
</comment>
<evidence type="ECO:0000256" key="4">
    <source>
        <dbReference type="RuleBase" id="RU003690"/>
    </source>
</evidence>
<evidence type="ECO:0000313" key="6">
    <source>
        <dbReference type="Proteomes" id="UP001500731"/>
    </source>
</evidence>
<dbReference type="PANTHER" id="PTHR10353:SF36">
    <property type="entry name" value="LP05116P"/>
    <property type="match status" value="1"/>
</dbReference>
<dbReference type="Proteomes" id="UP001500731">
    <property type="component" value="Unassembled WGS sequence"/>
</dbReference>
<protein>
    <submittedName>
        <fullName evidence="5">Family 1 glycosylhydrolase</fullName>
    </submittedName>
</protein>
<comment type="caution">
    <text evidence="5">The sequence shown here is derived from an EMBL/GenBank/DDBJ whole genome shotgun (WGS) entry which is preliminary data.</text>
</comment>
<evidence type="ECO:0000256" key="3">
    <source>
        <dbReference type="ARBA" id="ARBA00023295"/>
    </source>
</evidence>
<dbReference type="Pfam" id="PF00232">
    <property type="entry name" value="Glyco_hydro_1"/>
    <property type="match status" value="1"/>
</dbReference>
<dbReference type="InterPro" id="IPR001360">
    <property type="entry name" value="Glyco_hydro_1"/>
</dbReference>
<keyword evidence="3" id="KW-0326">Glycosidase</keyword>
<dbReference type="InterPro" id="IPR017853">
    <property type="entry name" value="GH"/>
</dbReference>
<keyword evidence="6" id="KW-1185">Reference proteome</keyword>
<organism evidence="5 6">
    <name type="scientific">Microbacterium panaciterrae</name>
    <dbReference type="NCBI Taxonomy" id="985759"/>
    <lineage>
        <taxon>Bacteria</taxon>
        <taxon>Bacillati</taxon>
        <taxon>Actinomycetota</taxon>
        <taxon>Actinomycetes</taxon>
        <taxon>Micrococcales</taxon>
        <taxon>Microbacteriaceae</taxon>
        <taxon>Microbacterium</taxon>
    </lineage>
</organism>
<accession>A0ABP8PPY5</accession>
<gene>
    <name evidence="5" type="ORF">GCM10023171_32800</name>
</gene>
<reference evidence="6" key="1">
    <citation type="journal article" date="2019" name="Int. J. Syst. Evol. Microbiol.">
        <title>The Global Catalogue of Microorganisms (GCM) 10K type strain sequencing project: providing services to taxonomists for standard genome sequencing and annotation.</title>
        <authorList>
            <consortium name="The Broad Institute Genomics Platform"/>
            <consortium name="The Broad Institute Genome Sequencing Center for Infectious Disease"/>
            <person name="Wu L."/>
            <person name="Ma J."/>
        </authorList>
    </citation>
    <scope>NUCLEOTIDE SEQUENCE [LARGE SCALE GENOMIC DNA]</scope>
    <source>
        <strain evidence="6">JCM 17839</strain>
    </source>
</reference>
<evidence type="ECO:0000256" key="1">
    <source>
        <dbReference type="ARBA" id="ARBA00010838"/>
    </source>
</evidence>